<protein>
    <submittedName>
        <fullName evidence="3">Predicted amidohydrolase</fullName>
    </submittedName>
</protein>
<evidence type="ECO:0000313" key="4">
    <source>
        <dbReference type="Proteomes" id="UP000183046"/>
    </source>
</evidence>
<reference evidence="4" key="1">
    <citation type="submission" date="2016-10" db="EMBL/GenBank/DDBJ databases">
        <authorList>
            <person name="de Groot N.N."/>
        </authorList>
    </citation>
    <scope>NUCLEOTIDE SEQUENCE [LARGE SCALE GENOMIC DNA]</scope>
    <source>
        <strain evidence="4">DSM 15758</strain>
    </source>
</reference>
<evidence type="ECO:0000256" key="1">
    <source>
        <dbReference type="ARBA" id="ARBA00022801"/>
    </source>
</evidence>
<dbReference type="SUPFAM" id="SSF56317">
    <property type="entry name" value="Carbon-nitrogen hydrolase"/>
    <property type="match status" value="1"/>
</dbReference>
<dbReference type="RefSeq" id="WP_042136229.1">
    <property type="nucleotide sequence ID" value="NZ_FMWB01000004.1"/>
</dbReference>
<dbReference type="Proteomes" id="UP000183046">
    <property type="component" value="Unassembled WGS sequence"/>
</dbReference>
<keyword evidence="1" id="KW-0378">Hydrolase</keyword>
<comment type="caution">
    <text evidence="3">The sequence shown here is derived from an EMBL/GenBank/DDBJ whole genome shotgun (WGS) entry which is preliminary data.</text>
</comment>
<proteinExistence type="predicted"/>
<dbReference type="GO" id="GO:0033388">
    <property type="term" value="P:putrescine biosynthetic process from arginine"/>
    <property type="evidence" value="ECO:0007669"/>
    <property type="project" value="TreeGrafter"/>
</dbReference>
<dbReference type="PROSITE" id="PS50263">
    <property type="entry name" value="CN_HYDROLASE"/>
    <property type="match status" value="1"/>
</dbReference>
<name>A0A1G5N723_9PSED</name>
<dbReference type="EMBL" id="FMWB01000004">
    <property type="protein sequence ID" value="SCZ32499.1"/>
    <property type="molecule type" value="Genomic_DNA"/>
</dbReference>
<accession>A0A1G5N723</accession>
<dbReference type="InterPro" id="IPR003010">
    <property type="entry name" value="C-N_Hydrolase"/>
</dbReference>
<dbReference type="GO" id="GO:0050126">
    <property type="term" value="F:N-carbamoylputrescine amidase activity"/>
    <property type="evidence" value="ECO:0007669"/>
    <property type="project" value="TreeGrafter"/>
</dbReference>
<dbReference type="PANTHER" id="PTHR43674">
    <property type="entry name" value="NITRILASE C965.09-RELATED"/>
    <property type="match status" value="1"/>
</dbReference>
<gene>
    <name evidence="3" type="ORF">SAMN05216279_104191</name>
</gene>
<dbReference type="AlphaFoldDB" id="A0A1G5N723"/>
<sequence>MPTPTLAAAQSVSLAGDLAANLRTHLDFITAAADVGVELLLFPELSLTGYEPTLAAGLTLESSDARLLPLRDACRAAGLTAVVGAPVRGVAGLQIGALILGADGRCHVHTKEYLHPGEAPPFVPGDGGDLLEVRGLKAALAICADSNHEAHADGAHARGADLYLASAVIGPTGYPADSARLAGHARRLGMLVLLANHGAPTGGYACVGRSAFWQADGGCLVAAPGDGPCLVIVRQVAGAWQGEIRTVRP</sequence>
<feature type="domain" description="CN hydrolase" evidence="2">
    <location>
        <begin position="4"/>
        <end position="238"/>
    </location>
</feature>
<dbReference type="eggNOG" id="COG0388">
    <property type="taxonomic scope" value="Bacteria"/>
</dbReference>
<dbReference type="Gene3D" id="3.60.110.10">
    <property type="entry name" value="Carbon-nitrogen hydrolase"/>
    <property type="match status" value="1"/>
</dbReference>
<evidence type="ECO:0000313" key="3">
    <source>
        <dbReference type="EMBL" id="SCZ32499.1"/>
    </source>
</evidence>
<dbReference type="Pfam" id="PF00795">
    <property type="entry name" value="CN_hydrolase"/>
    <property type="match status" value="1"/>
</dbReference>
<dbReference type="CDD" id="cd07197">
    <property type="entry name" value="nitrilase"/>
    <property type="match status" value="1"/>
</dbReference>
<dbReference type="InterPro" id="IPR036526">
    <property type="entry name" value="C-N_Hydrolase_sf"/>
</dbReference>
<dbReference type="STRING" id="237610.BJP27_20240"/>
<dbReference type="OrthoDB" id="9760188at2"/>
<dbReference type="PANTHER" id="PTHR43674:SF2">
    <property type="entry name" value="BETA-UREIDOPROPIONASE"/>
    <property type="match status" value="1"/>
</dbReference>
<evidence type="ECO:0000259" key="2">
    <source>
        <dbReference type="PROSITE" id="PS50263"/>
    </source>
</evidence>
<organism evidence="3 4">
    <name type="scientific">Pseudomonas oryzihabitans</name>
    <dbReference type="NCBI Taxonomy" id="47885"/>
    <lineage>
        <taxon>Bacteria</taxon>
        <taxon>Pseudomonadati</taxon>
        <taxon>Pseudomonadota</taxon>
        <taxon>Gammaproteobacteria</taxon>
        <taxon>Pseudomonadales</taxon>
        <taxon>Pseudomonadaceae</taxon>
        <taxon>Pseudomonas</taxon>
    </lineage>
</organism>
<dbReference type="InterPro" id="IPR050345">
    <property type="entry name" value="Aliph_Amidase/BUP"/>
</dbReference>